<gene>
    <name evidence="2" type="ORF">KSP40_PGU009774</name>
</gene>
<proteinExistence type="predicted"/>
<protein>
    <submittedName>
        <fullName evidence="2">Uncharacterized protein</fullName>
    </submittedName>
</protein>
<feature type="region of interest" description="Disordered" evidence="1">
    <location>
        <begin position="1"/>
        <end position="21"/>
    </location>
</feature>
<comment type="caution">
    <text evidence="2">The sequence shown here is derived from an EMBL/GenBank/DDBJ whole genome shotgun (WGS) entry which is preliminary data.</text>
</comment>
<evidence type="ECO:0000313" key="3">
    <source>
        <dbReference type="Proteomes" id="UP001412067"/>
    </source>
</evidence>
<dbReference type="Proteomes" id="UP001412067">
    <property type="component" value="Unassembled WGS sequence"/>
</dbReference>
<name>A0ABR2LQ29_9ASPA</name>
<dbReference type="EMBL" id="JBBWWR010000017">
    <property type="protein sequence ID" value="KAK8946028.1"/>
    <property type="molecule type" value="Genomic_DNA"/>
</dbReference>
<keyword evidence="3" id="KW-1185">Reference proteome</keyword>
<organism evidence="2 3">
    <name type="scientific">Platanthera guangdongensis</name>
    <dbReference type="NCBI Taxonomy" id="2320717"/>
    <lineage>
        <taxon>Eukaryota</taxon>
        <taxon>Viridiplantae</taxon>
        <taxon>Streptophyta</taxon>
        <taxon>Embryophyta</taxon>
        <taxon>Tracheophyta</taxon>
        <taxon>Spermatophyta</taxon>
        <taxon>Magnoliopsida</taxon>
        <taxon>Liliopsida</taxon>
        <taxon>Asparagales</taxon>
        <taxon>Orchidaceae</taxon>
        <taxon>Orchidoideae</taxon>
        <taxon>Orchideae</taxon>
        <taxon>Orchidinae</taxon>
        <taxon>Platanthera</taxon>
    </lineage>
</organism>
<accession>A0ABR2LQ29</accession>
<sequence length="75" mass="8191">MRCSIPREVSPVTVHEDKKHDRCETPRHYCAGTASDTNALMAEVHHDGGATTLMTAGGYSLVVVLDNLAQRNLIE</sequence>
<reference evidence="2 3" key="1">
    <citation type="journal article" date="2022" name="Nat. Plants">
        <title>Genomes of leafy and leafless Platanthera orchids illuminate the evolution of mycoheterotrophy.</title>
        <authorList>
            <person name="Li M.H."/>
            <person name="Liu K.W."/>
            <person name="Li Z."/>
            <person name="Lu H.C."/>
            <person name="Ye Q.L."/>
            <person name="Zhang D."/>
            <person name="Wang J.Y."/>
            <person name="Li Y.F."/>
            <person name="Zhong Z.M."/>
            <person name="Liu X."/>
            <person name="Yu X."/>
            <person name="Liu D.K."/>
            <person name="Tu X.D."/>
            <person name="Liu B."/>
            <person name="Hao Y."/>
            <person name="Liao X.Y."/>
            <person name="Jiang Y.T."/>
            <person name="Sun W.H."/>
            <person name="Chen J."/>
            <person name="Chen Y.Q."/>
            <person name="Ai Y."/>
            <person name="Zhai J.W."/>
            <person name="Wu S.S."/>
            <person name="Zhou Z."/>
            <person name="Hsiao Y.Y."/>
            <person name="Wu W.L."/>
            <person name="Chen Y.Y."/>
            <person name="Lin Y.F."/>
            <person name="Hsu J.L."/>
            <person name="Li C.Y."/>
            <person name="Wang Z.W."/>
            <person name="Zhao X."/>
            <person name="Zhong W.Y."/>
            <person name="Ma X.K."/>
            <person name="Ma L."/>
            <person name="Huang J."/>
            <person name="Chen G.Z."/>
            <person name="Huang M.Z."/>
            <person name="Huang L."/>
            <person name="Peng D.H."/>
            <person name="Luo Y.B."/>
            <person name="Zou S.Q."/>
            <person name="Chen S.P."/>
            <person name="Lan S."/>
            <person name="Tsai W.C."/>
            <person name="Van de Peer Y."/>
            <person name="Liu Z.J."/>
        </authorList>
    </citation>
    <scope>NUCLEOTIDE SEQUENCE [LARGE SCALE GENOMIC DNA]</scope>
    <source>
        <strain evidence="2">Lor288</strain>
    </source>
</reference>
<evidence type="ECO:0000256" key="1">
    <source>
        <dbReference type="SAM" id="MobiDB-lite"/>
    </source>
</evidence>
<evidence type="ECO:0000313" key="2">
    <source>
        <dbReference type="EMBL" id="KAK8946028.1"/>
    </source>
</evidence>